<feature type="domain" description="YVC1 N-terminal linker helical" evidence="3">
    <location>
        <begin position="99"/>
        <end position="288"/>
    </location>
</feature>
<feature type="region of interest" description="Disordered" evidence="1">
    <location>
        <begin position="703"/>
        <end position="776"/>
    </location>
</feature>
<feature type="transmembrane region" description="Helical" evidence="2">
    <location>
        <begin position="516"/>
        <end position="536"/>
    </location>
</feature>
<feature type="region of interest" description="Disordered" evidence="1">
    <location>
        <begin position="1"/>
        <end position="89"/>
    </location>
</feature>
<accession>A0AAV9NBT4</accession>
<dbReference type="Pfam" id="PF23190">
    <property type="entry name" value="LHD_TRPY1"/>
    <property type="match status" value="1"/>
</dbReference>
<dbReference type="PANTHER" id="PTHR35859:SF1">
    <property type="entry name" value="NONSELECTIVE CATION CHANNEL PROTEIN"/>
    <property type="match status" value="1"/>
</dbReference>
<dbReference type="InterPro" id="IPR056337">
    <property type="entry name" value="LHD_YVC1"/>
</dbReference>
<keyword evidence="2" id="KW-1133">Transmembrane helix</keyword>
<keyword evidence="2" id="KW-0472">Membrane</keyword>
<feature type="compositionally biased region" description="Basic and acidic residues" evidence="1">
    <location>
        <begin position="812"/>
        <end position="827"/>
    </location>
</feature>
<dbReference type="EMBL" id="JAVRRD010000011">
    <property type="protein sequence ID" value="KAK5053852.1"/>
    <property type="molecule type" value="Genomic_DNA"/>
</dbReference>
<organism evidence="5 6">
    <name type="scientific">Exophiala bonariae</name>
    <dbReference type="NCBI Taxonomy" id="1690606"/>
    <lineage>
        <taxon>Eukaryota</taxon>
        <taxon>Fungi</taxon>
        <taxon>Dikarya</taxon>
        <taxon>Ascomycota</taxon>
        <taxon>Pezizomycotina</taxon>
        <taxon>Eurotiomycetes</taxon>
        <taxon>Chaetothyriomycetidae</taxon>
        <taxon>Chaetothyriales</taxon>
        <taxon>Herpotrichiellaceae</taxon>
        <taxon>Exophiala</taxon>
    </lineage>
</organism>
<dbReference type="GeneID" id="89970030"/>
<dbReference type="InterPro" id="IPR056336">
    <property type="entry name" value="YVC1_C"/>
</dbReference>
<dbReference type="AlphaFoldDB" id="A0AAV9NBT4"/>
<feature type="transmembrane region" description="Helical" evidence="2">
    <location>
        <begin position="319"/>
        <end position="338"/>
    </location>
</feature>
<feature type="transmembrane region" description="Helical" evidence="2">
    <location>
        <begin position="381"/>
        <end position="402"/>
    </location>
</feature>
<proteinExistence type="predicted"/>
<keyword evidence="2" id="KW-0812">Transmembrane</keyword>
<evidence type="ECO:0000256" key="2">
    <source>
        <dbReference type="SAM" id="Phobius"/>
    </source>
</evidence>
<feature type="transmembrane region" description="Helical" evidence="2">
    <location>
        <begin position="568"/>
        <end position="586"/>
    </location>
</feature>
<dbReference type="Pfam" id="PF23317">
    <property type="entry name" value="YVC1_C"/>
    <property type="match status" value="1"/>
</dbReference>
<evidence type="ECO:0008006" key="7">
    <source>
        <dbReference type="Google" id="ProtNLM"/>
    </source>
</evidence>
<feature type="compositionally biased region" description="Basic and acidic residues" evidence="1">
    <location>
        <begin position="715"/>
        <end position="742"/>
    </location>
</feature>
<dbReference type="RefSeq" id="XP_064706977.1">
    <property type="nucleotide sequence ID" value="XM_064845432.1"/>
</dbReference>
<keyword evidence="6" id="KW-1185">Reference proteome</keyword>
<comment type="caution">
    <text evidence="5">The sequence shown here is derived from an EMBL/GenBank/DDBJ whole genome shotgun (WGS) entry which is preliminary data.</text>
</comment>
<evidence type="ECO:0000259" key="4">
    <source>
        <dbReference type="Pfam" id="PF23317"/>
    </source>
</evidence>
<evidence type="ECO:0000259" key="3">
    <source>
        <dbReference type="Pfam" id="PF23190"/>
    </source>
</evidence>
<feature type="compositionally biased region" description="Basic and acidic residues" evidence="1">
    <location>
        <begin position="45"/>
        <end position="56"/>
    </location>
</feature>
<dbReference type="InterPro" id="IPR052971">
    <property type="entry name" value="TRP_calcium_channel"/>
</dbReference>
<feature type="region of interest" description="Disordered" evidence="1">
    <location>
        <begin position="803"/>
        <end position="827"/>
    </location>
</feature>
<name>A0AAV9NBT4_9EURO</name>
<gene>
    <name evidence="5" type="ORF">LTR84_001814</name>
</gene>
<sequence>MSSSSNLNPAIPHITFTEPFGANANGGRQHAQAENERQPLLAPTDLHEGDHDREALSDDDYPDRDGLYPPNCTWTSDQPHPPKGADPYENSRCNVYENIHRIRRDIINTIDDPYSLEQLKAPRMNITVVRPFVNSLYEKKDLSVVYCLLVNRVQFIREQSYAAHHQTVNLTRALLCEMIAEKILRKYNEDNPGPRGLLKLANILVAGFEPFQGAPEEVTKNNLHAMQWVSSQNGRSGKVERTLTALEVAIVSESKSFLASSASQKVVDAIYRGKIVYSPTSFIDIIPDRWKKRPISLYDPRRGPILNQYRLIVPRTRNIVEVVQFMILLGLYIAVMVGRESRMTTEFHPVEAVFDIYAAGWVLDQFASILEHGWGVYSQNLWSFLDVMFATIFMVYLVLRLHAMTIINEEQSTLLARTALDVLSCAAPVLIPRLAFNIMSENVLFVSLRAMISDFVTLSALAVWCFAGFLLSLKWLHNGAHQSITISKWMVWIWFGLDGTGIDEAPDFHWFLGPMLMVLFAFLGNTLFLTILVSMLSNTFSGIVSNAVQEIQFRRAVLTFEGVKSDAIFSYMPPFNILALVILLPLKWSMSDRMFHKIHVAAVRTLNLPTLLLVAWYERRTLWITDKRRKYGGKRIDWKNTHGPSVTHAQFWSISRFSVHGDLHAVFEADPPQSVLDKIIKDDNFEPGDPLGDLTRDRLNAHFGHSSRHNSVAVEEPRKEPTKEPVTKKEQLKDETLKKEFADSSDEEEVDHPAGYRKPRRGERMDSMIDLSDTDRDSRLLEATARLHKMEEAMARMETMIAQLLGDDGSSEPDKQEPTSGKPDIEG</sequence>
<dbReference type="Proteomes" id="UP001358417">
    <property type="component" value="Unassembled WGS sequence"/>
</dbReference>
<evidence type="ECO:0000256" key="1">
    <source>
        <dbReference type="SAM" id="MobiDB-lite"/>
    </source>
</evidence>
<evidence type="ECO:0000313" key="6">
    <source>
        <dbReference type="Proteomes" id="UP001358417"/>
    </source>
</evidence>
<evidence type="ECO:0000313" key="5">
    <source>
        <dbReference type="EMBL" id="KAK5053852.1"/>
    </source>
</evidence>
<feature type="transmembrane region" description="Helical" evidence="2">
    <location>
        <begin position="455"/>
        <end position="473"/>
    </location>
</feature>
<reference evidence="5 6" key="1">
    <citation type="submission" date="2023-08" db="EMBL/GenBank/DDBJ databases">
        <title>Black Yeasts Isolated from many extreme environments.</title>
        <authorList>
            <person name="Coleine C."/>
            <person name="Stajich J.E."/>
            <person name="Selbmann L."/>
        </authorList>
    </citation>
    <scope>NUCLEOTIDE SEQUENCE [LARGE SCALE GENOMIC DNA]</scope>
    <source>
        <strain evidence="5 6">CCFEE 5792</strain>
    </source>
</reference>
<feature type="transmembrane region" description="Helical" evidence="2">
    <location>
        <begin position="414"/>
        <end position="435"/>
    </location>
</feature>
<dbReference type="PANTHER" id="PTHR35859">
    <property type="entry name" value="NONSELECTIVE CATION CHANNEL PROTEIN"/>
    <property type="match status" value="1"/>
</dbReference>
<feature type="domain" description="Calcium channel YVC1-like C-terminal transmembrane" evidence="4">
    <location>
        <begin position="325"/>
        <end position="622"/>
    </location>
</feature>
<protein>
    <recommendedName>
        <fullName evidence="7">Ion transport domain-containing protein</fullName>
    </recommendedName>
</protein>
<feature type="compositionally biased region" description="Basic and acidic residues" evidence="1">
    <location>
        <begin position="762"/>
        <end position="776"/>
    </location>
</feature>